<evidence type="ECO:0000313" key="3">
    <source>
        <dbReference type="Proteomes" id="UP000694394"/>
    </source>
</evidence>
<feature type="transmembrane region" description="Helical" evidence="1">
    <location>
        <begin position="27"/>
        <end position="50"/>
    </location>
</feature>
<dbReference type="Ensembl" id="ENSMICT00000069276.1">
    <property type="protein sequence ID" value="ENSMICP00000045577.1"/>
    <property type="gene ID" value="ENSMICG00000045892.1"/>
</dbReference>
<evidence type="ECO:0000313" key="2">
    <source>
        <dbReference type="Ensembl" id="ENSMICP00000045577.1"/>
    </source>
</evidence>
<reference evidence="2" key="1">
    <citation type="submission" date="2016-12" db="EMBL/GenBank/DDBJ databases">
        <title>Mouse lemur reference genome and diversity panel.</title>
        <authorList>
            <person name="Harris R."/>
            <person name="Larsen P."/>
            <person name="Liu Y."/>
            <person name="Hughes D.S."/>
            <person name="Murali S."/>
            <person name="Raveendran M."/>
            <person name="Korchina V."/>
            <person name="Wang M."/>
            <person name="Jhangiani S."/>
            <person name="Bandaranaike D."/>
            <person name="Bellair M."/>
            <person name="Blankenburg K."/>
            <person name="Chao H."/>
            <person name="Dahdouli M."/>
            <person name="Dinh H."/>
            <person name="Doddapaneni H."/>
            <person name="English A."/>
            <person name="Firestine M."/>
            <person name="Gnanaolivu R."/>
            <person name="Gross S."/>
            <person name="Hernandez B."/>
            <person name="Javaid M."/>
            <person name="Jayaseelan J."/>
            <person name="Jones J."/>
            <person name="Khan Z."/>
            <person name="Kovar C."/>
            <person name="Kurapati P."/>
            <person name="Le B."/>
            <person name="Lee S."/>
            <person name="Li M."/>
            <person name="Mathew T."/>
            <person name="Narasimhan A."/>
            <person name="Ngo D."/>
            <person name="Nguyen L."/>
            <person name="Okwuonu G."/>
            <person name="Ongeri F."/>
            <person name="Osuji N."/>
            <person name="Pu L.-L."/>
            <person name="Puazo M."/>
            <person name="Quiroz J."/>
            <person name="Raj R."/>
            <person name="Rajbhandari K."/>
            <person name="Reid J.G."/>
            <person name="Santibanez J."/>
            <person name="Sexton D."/>
            <person name="Skinner E."/>
            <person name="Vee V."/>
            <person name="Weissenberger G."/>
            <person name="Wu Y."/>
            <person name="Xin Y."/>
            <person name="Han Y."/>
            <person name="Campbell C."/>
            <person name="Brown A."/>
            <person name="Sullivan B."/>
            <person name="Shelton J."/>
            <person name="Brown S."/>
            <person name="Dudchenko O."/>
            <person name="Machol I."/>
            <person name="Durand N."/>
            <person name="Shamim M."/>
            <person name="Lieberman A."/>
            <person name="Muzny D.M."/>
            <person name="Richards S."/>
            <person name="Yoder A."/>
            <person name="Worley K.C."/>
            <person name="Rogers J."/>
            <person name="Gibbs R.A."/>
        </authorList>
    </citation>
    <scope>NUCLEOTIDE SEQUENCE [LARGE SCALE GENOMIC DNA]</scope>
</reference>
<dbReference type="Proteomes" id="UP000694394">
    <property type="component" value="Chromosome 2"/>
</dbReference>
<dbReference type="AlphaFoldDB" id="A0A8C5Y420"/>
<evidence type="ECO:0000256" key="1">
    <source>
        <dbReference type="SAM" id="Phobius"/>
    </source>
</evidence>
<organism evidence="2 3">
    <name type="scientific">Microcebus murinus</name>
    <name type="common">Gray mouse lemur</name>
    <name type="synonym">Lemur murinus</name>
    <dbReference type="NCBI Taxonomy" id="30608"/>
    <lineage>
        <taxon>Eukaryota</taxon>
        <taxon>Metazoa</taxon>
        <taxon>Chordata</taxon>
        <taxon>Craniata</taxon>
        <taxon>Vertebrata</taxon>
        <taxon>Euteleostomi</taxon>
        <taxon>Mammalia</taxon>
        <taxon>Eutheria</taxon>
        <taxon>Euarchontoglires</taxon>
        <taxon>Primates</taxon>
        <taxon>Strepsirrhini</taxon>
        <taxon>Lemuriformes</taxon>
        <taxon>Cheirogaleidae</taxon>
        <taxon>Microcebus</taxon>
    </lineage>
</organism>
<reference evidence="2" key="3">
    <citation type="submission" date="2025-09" db="UniProtKB">
        <authorList>
            <consortium name="Ensembl"/>
        </authorList>
    </citation>
    <scope>IDENTIFICATION</scope>
</reference>
<protein>
    <submittedName>
        <fullName evidence="2">Chromosome 1 open reading frame 162</fullName>
    </submittedName>
</protein>
<keyword evidence="3" id="KW-1185">Reference proteome</keyword>
<sequence>LLGRRATSTTAAPTTTSAPCLSNNLEYLILAFCSGVLLTLLLLALAFLVIKSYKKCKWERFPFSPGVLVRLVSLFSCPQALEPHSGPPAKLSSIPEESLTYARMTFKTSEEKGNHLTKNCSADSDLTVYTQIKA</sequence>
<keyword evidence="1" id="KW-0812">Transmembrane</keyword>
<proteinExistence type="predicted"/>
<gene>
    <name evidence="2" type="primary">C1orf162</name>
    <name evidence="2" type="synonym">C2H1orf162</name>
</gene>
<dbReference type="InterPro" id="IPR037763">
    <property type="entry name" value="C1orf162"/>
</dbReference>
<name>A0A8C5Y420_MICMU</name>
<dbReference type="GeneTree" id="ENSGT00390000015005"/>
<reference evidence="2" key="2">
    <citation type="submission" date="2025-08" db="UniProtKB">
        <authorList>
            <consortium name="Ensembl"/>
        </authorList>
    </citation>
    <scope>IDENTIFICATION</scope>
</reference>
<dbReference type="PANTHER" id="PTHR37997:SF1">
    <property type="entry name" value="TRANSMEMBRANE PROTEIN C1ORF162"/>
    <property type="match status" value="1"/>
</dbReference>
<accession>A0A8C5Y420</accession>
<dbReference type="EMBL" id="ABDC03002932">
    <property type="status" value="NOT_ANNOTATED_CDS"/>
    <property type="molecule type" value="Genomic_DNA"/>
</dbReference>
<dbReference type="PANTHER" id="PTHR37997">
    <property type="entry name" value="TRANSMEMBRANE PROTEIN C1ORF162"/>
    <property type="match status" value="1"/>
</dbReference>
<keyword evidence="1" id="KW-0472">Membrane</keyword>
<keyword evidence="1" id="KW-1133">Transmembrane helix</keyword>